<sequence>MKQLILTILCSLYVVFSFAQDKIFLTKHKYVTKDENNAKYYILSEEGNFNGQTFEHSVYYLNGQLYQFYNTEKPKFNSSEMGLFISYFENGNKMEEGDYLDYEKVGVWKKYHENGQLNLEYEMKYIEDPASQKMLLINGWDNTGVQTLTFGTGYIRFNTLKSNVIHSGDGELRITVEGNVKKALKDGLWKGKLSSGDKYFEENYLRGELIRGVSWDINTNEYTYSEIEEMASYPGGLSKLYRFIGKKLRYPSIAKKNGIQGKVFVKFIVLESGEITNHKVVKGVHSSLDEEALKVMKMVKDWIPAKLRGQKTKQIFVLPISFKLGGYY</sequence>
<dbReference type="GO" id="GO:0031992">
    <property type="term" value="F:energy transducer activity"/>
    <property type="evidence" value="ECO:0007669"/>
    <property type="project" value="TreeGrafter"/>
</dbReference>
<evidence type="ECO:0000256" key="9">
    <source>
        <dbReference type="ARBA" id="ARBA00023136"/>
    </source>
</evidence>
<dbReference type="SUPFAM" id="SSF74653">
    <property type="entry name" value="TolA/TonB C-terminal domain"/>
    <property type="match status" value="1"/>
</dbReference>
<evidence type="ECO:0000313" key="11">
    <source>
        <dbReference type="EMBL" id="QWG01905.1"/>
    </source>
</evidence>
<feature type="domain" description="TonB C-terminal" evidence="10">
    <location>
        <begin position="235"/>
        <end position="328"/>
    </location>
</feature>
<keyword evidence="12" id="KW-1185">Reference proteome</keyword>
<organism evidence="11 12">
    <name type="scientific">Flammeovirga yaeyamensis</name>
    <dbReference type="NCBI Taxonomy" id="367791"/>
    <lineage>
        <taxon>Bacteria</taxon>
        <taxon>Pseudomonadati</taxon>
        <taxon>Bacteroidota</taxon>
        <taxon>Cytophagia</taxon>
        <taxon>Cytophagales</taxon>
        <taxon>Flammeovirgaceae</taxon>
        <taxon>Flammeovirga</taxon>
    </lineage>
</organism>
<dbReference type="Gene3D" id="3.90.930.1">
    <property type="match status" value="1"/>
</dbReference>
<name>A0AAX1N398_9BACT</name>
<dbReference type="Proteomes" id="UP000678679">
    <property type="component" value="Chromosome 1"/>
</dbReference>
<evidence type="ECO:0000259" key="10">
    <source>
        <dbReference type="PROSITE" id="PS52015"/>
    </source>
</evidence>
<dbReference type="NCBIfam" id="TIGR01352">
    <property type="entry name" value="tonB_Cterm"/>
    <property type="match status" value="1"/>
</dbReference>
<dbReference type="EMBL" id="CP076132">
    <property type="protein sequence ID" value="QWG01905.1"/>
    <property type="molecule type" value="Genomic_DNA"/>
</dbReference>
<dbReference type="GO" id="GO:0015031">
    <property type="term" value="P:protein transport"/>
    <property type="evidence" value="ECO:0007669"/>
    <property type="project" value="UniProtKB-KW"/>
</dbReference>
<evidence type="ECO:0000256" key="4">
    <source>
        <dbReference type="ARBA" id="ARBA00022475"/>
    </source>
</evidence>
<dbReference type="Pfam" id="PF03544">
    <property type="entry name" value="TonB_C"/>
    <property type="match status" value="1"/>
</dbReference>
<dbReference type="GO" id="GO:0055085">
    <property type="term" value="P:transmembrane transport"/>
    <property type="evidence" value="ECO:0007669"/>
    <property type="project" value="InterPro"/>
</dbReference>
<evidence type="ECO:0000256" key="5">
    <source>
        <dbReference type="ARBA" id="ARBA00022519"/>
    </source>
</evidence>
<dbReference type="InterPro" id="IPR051045">
    <property type="entry name" value="TonB-dependent_transducer"/>
</dbReference>
<keyword evidence="9" id="KW-0472">Membrane</keyword>
<evidence type="ECO:0000256" key="6">
    <source>
        <dbReference type="ARBA" id="ARBA00022692"/>
    </source>
</evidence>
<dbReference type="InterPro" id="IPR006260">
    <property type="entry name" value="TonB/TolA_C"/>
</dbReference>
<dbReference type="PANTHER" id="PTHR33446">
    <property type="entry name" value="PROTEIN TONB-RELATED"/>
    <property type="match status" value="1"/>
</dbReference>
<comment type="similarity">
    <text evidence="2">Belongs to the TonB family.</text>
</comment>
<dbReference type="AlphaFoldDB" id="A0AAX1N398"/>
<dbReference type="KEGG" id="fya:KMW28_20085"/>
<dbReference type="PROSITE" id="PS52015">
    <property type="entry name" value="TONB_CTD"/>
    <property type="match status" value="1"/>
</dbReference>
<keyword evidence="6" id="KW-0812">Transmembrane</keyword>
<keyword evidence="4" id="KW-1003">Cell membrane</keyword>
<dbReference type="GO" id="GO:0098797">
    <property type="term" value="C:plasma membrane protein complex"/>
    <property type="evidence" value="ECO:0007669"/>
    <property type="project" value="TreeGrafter"/>
</dbReference>
<dbReference type="PANTHER" id="PTHR33446:SF2">
    <property type="entry name" value="PROTEIN TONB"/>
    <property type="match status" value="1"/>
</dbReference>
<keyword evidence="5" id="KW-0997">Cell inner membrane</keyword>
<dbReference type="RefSeq" id="WP_169666344.1">
    <property type="nucleotide sequence ID" value="NZ_CP076132.1"/>
</dbReference>
<protein>
    <submittedName>
        <fullName evidence="11">TonB family protein</fullName>
    </submittedName>
</protein>
<keyword evidence="8" id="KW-1133">Transmembrane helix</keyword>
<keyword evidence="7" id="KW-0653">Protein transport</keyword>
<accession>A0AAX1N398</accession>
<proteinExistence type="inferred from homology"/>
<evidence type="ECO:0000256" key="3">
    <source>
        <dbReference type="ARBA" id="ARBA00022448"/>
    </source>
</evidence>
<evidence type="ECO:0000256" key="8">
    <source>
        <dbReference type="ARBA" id="ARBA00022989"/>
    </source>
</evidence>
<comment type="subcellular location">
    <subcellularLocation>
        <location evidence="1">Cell inner membrane</location>
        <topology evidence="1">Single-pass membrane protein</topology>
        <orientation evidence="1">Periplasmic side</orientation>
    </subcellularLocation>
</comment>
<dbReference type="InterPro" id="IPR037682">
    <property type="entry name" value="TonB_C"/>
</dbReference>
<evidence type="ECO:0000256" key="1">
    <source>
        <dbReference type="ARBA" id="ARBA00004383"/>
    </source>
</evidence>
<dbReference type="Gene3D" id="3.30.1150.10">
    <property type="match status" value="1"/>
</dbReference>
<keyword evidence="3" id="KW-0813">Transport</keyword>
<evidence type="ECO:0000256" key="7">
    <source>
        <dbReference type="ARBA" id="ARBA00022927"/>
    </source>
</evidence>
<evidence type="ECO:0000256" key="2">
    <source>
        <dbReference type="ARBA" id="ARBA00006555"/>
    </source>
</evidence>
<gene>
    <name evidence="11" type="ORF">KMW28_20085</name>
</gene>
<reference evidence="11 12" key="1">
    <citation type="submission" date="2021-05" db="EMBL/GenBank/DDBJ databases">
        <title>Comparative genomic studies on the polysaccharide-degrading batcterial strains of the Flammeovirga genus.</title>
        <authorList>
            <person name="Zewei F."/>
            <person name="Zheng Z."/>
            <person name="Yu L."/>
            <person name="Ruyue G."/>
            <person name="Yanhong M."/>
            <person name="Yuanyuan C."/>
            <person name="Jingyan G."/>
            <person name="Wenjun H."/>
        </authorList>
    </citation>
    <scope>NUCLEOTIDE SEQUENCE [LARGE SCALE GENOMIC DNA]</scope>
    <source>
        <strain evidence="11 12">NBRC:100898</strain>
    </source>
</reference>
<evidence type="ECO:0000313" key="12">
    <source>
        <dbReference type="Proteomes" id="UP000678679"/>
    </source>
</evidence>